<keyword evidence="2" id="KW-1185">Reference proteome</keyword>
<dbReference type="Proteomes" id="UP001150603">
    <property type="component" value="Unassembled WGS sequence"/>
</dbReference>
<evidence type="ECO:0000313" key="1">
    <source>
        <dbReference type="EMBL" id="KAJ1931887.1"/>
    </source>
</evidence>
<evidence type="ECO:0000313" key="2">
    <source>
        <dbReference type="Proteomes" id="UP001150603"/>
    </source>
</evidence>
<proteinExistence type="predicted"/>
<gene>
    <name evidence="1" type="ORF">FBU59_006558</name>
</gene>
<dbReference type="EMBL" id="JANBPW010005788">
    <property type="protein sequence ID" value="KAJ1931887.1"/>
    <property type="molecule type" value="Genomic_DNA"/>
</dbReference>
<accession>A0ACC1IZK5</accession>
<comment type="caution">
    <text evidence="1">The sequence shown here is derived from an EMBL/GenBank/DDBJ whole genome shotgun (WGS) entry which is preliminary data.</text>
</comment>
<name>A0ACC1IZK5_9FUNG</name>
<reference evidence="1" key="1">
    <citation type="submission" date="2022-07" db="EMBL/GenBank/DDBJ databases">
        <title>Phylogenomic reconstructions and comparative analyses of Kickxellomycotina fungi.</title>
        <authorList>
            <person name="Reynolds N.K."/>
            <person name="Stajich J.E."/>
            <person name="Barry K."/>
            <person name="Grigoriev I.V."/>
            <person name="Crous P."/>
            <person name="Smith M.E."/>
        </authorList>
    </citation>
    <scope>NUCLEOTIDE SEQUENCE</scope>
    <source>
        <strain evidence="1">NRRL 5244</strain>
    </source>
</reference>
<feature type="non-terminal residue" evidence="1">
    <location>
        <position position="1"/>
    </location>
</feature>
<protein>
    <submittedName>
        <fullName evidence="1">Uncharacterized protein</fullName>
    </submittedName>
</protein>
<sequence length="346" mass="37781">IKEVAGLLAVVATSPPGTDLVHDGVQPLVDESTVGEIGDLLRTLLTSIRHRGAFSAVHPAFTDVCRRLYHSSNAELSRKVAQWLEQCLDIVTICQVSVTRRSAGWPLCLLSILTCDMNATQALLPRAMDRIFALATDLRVDVASADDAVSEDPETDGTVDLPQVHAINMLRVLLDDKTLASDIVPYIEHAYVLSLTGLRSRHWAIRNVCGLLYAALTRRVFGANKAREETIYDGITGRELFTRFPGLHPFLTNQLEDAVDQMAEADIVERSAEALQGTGGDDESEFPTYDPIGVVMRSGARLIHPALYPCLILLARLQPSPKELERPDNDTPEPFAVVADPAPLSA</sequence>
<organism evidence="1 2">
    <name type="scientific">Linderina macrospora</name>
    <dbReference type="NCBI Taxonomy" id="4868"/>
    <lineage>
        <taxon>Eukaryota</taxon>
        <taxon>Fungi</taxon>
        <taxon>Fungi incertae sedis</taxon>
        <taxon>Zoopagomycota</taxon>
        <taxon>Kickxellomycotina</taxon>
        <taxon>Kickxellomycetes</taxon>
        <taxon>Kickxellales</taxon>
        <taxon>Kickxellaceae</taxon>
        <taxon>Linderina</taxon>
    </lineage>
</organism>
<feature type="non-terminal residue" evidence="1">
    <location>
        <position position="346"/>
    </location>
</feature>